<dbReference type="Gene3D" id="3.30.390.110">
    <property type="match status" value="1"/>
</dbReference>
<evidence type="ECO:0000313" key="13">
    <source>
        <dbReference type="EMBL" id="KAK3169482.1"/>
    </source>
</evidence>
<dbReference type="SUPFAM" id="SSF51735">
    <property type="entry name" value="NAD(P)-binding Rossmann-fold domains"/>
    <property type="match status" value="1"/>
</dbReference>
<comment type="caution">
    <text evidence="13">The sequence shown here is derived from an EMBL/GenBank/DDBJ whole genome shotgun (WGS) entry which is preliminary data.</text>
</comment>
<sequence>MDIVLEVFDTFLFDRFWATAYPASSFTYTKNVVKDATTTFSSMRELPTAIHASTQFFQLEPSQYAYMSAWPRDNPWRQLCTLYLITWLFGLVLYFVCASLSYLFIFDHATFTHPKYLKNQVSLEIRQTMISMPVIALCTAPAFLLEVRGYGKLYDAPSGAPFALYNYLQFPFFICFTDFLIYWIHRGLHHPKIYKTLHKPHHKWIMPTPYASHAFHPLDGFAQSVPYHLFPFIFPLQKFAYVGLFVFINIWTIFIHDGEYVANSYIINGAACHTMHHLYFNYNYGQFTTLWDRLGGSYRQPNDELFSRESKMSKAEWERQTKEMEKLQKEVEGDDDRDYGDESRRLQKKVIAGIAEAQTKDGGTPTIERLPGPSLGDMPYVKDDHNATVQSGLTMLVPGPNNSYLVKRKSGGGSQFSRDPLNLMNKHSRKYAGFVNNKAVGIQPKENGGVTMTTKKHKHLNRPAANKNEVSWSGNKSGPKIYKGIVNYTAKQGYRADLRQEAVARASAIRQSQRPKKEDPEPKLRVVLGAAGGIGQPLSLLLKACPLVDELSLFDVVNTPGVTADLSHISSIAKITGYLPADDGMKKALTGADVVVIPAGIPRKPGMTRDDLFKINAGIVRDLVQGIAENCPKAFILVISNPVNSTVPIAAEVMKEAGKFDPKRLFGVTTLDVVRAETFVQDITGEKDPSKTVIPVIGGHSGETIVPLFSLAKPKVNIPADKLAPLIKRVQFGGDEVVEAKGGAGSATLSMAYAGFRFAEKIIKAMKGEKGIVEPTYVYLPGVTGGDAIAKETGVDYFSVPVELGPSGAEKANNILSELDDNEKKLLEACTKGLKGNIEKGVDFVHNPPPK</sequence>
<evidence type="ECO:0000256" key="7">
    <source>
        <dbReference type="SAM" id="MobiDB-lite"/>
    </source>
</evidence>
<dbReference type="FunFam" id="3.40.50.720:FF:000013">
    <property type="entry name" value="Malate dehydrogenase"/>
    <property type="match status" value="1"/>
</dbReference>
<dbReference type="InterPro" id="IPR001252">
    <property type="entry name" value="Malate_DH_AS"/>
</dbReference>
<feature type="transmembrane region" description="Helical" evidence="8">
    <location>
        <begin position="164"/>
        <end position="184"/>
    </location>
</feature>
<keyword evidence="4" id="KW-0816">Tricarboxylic acid cycle</keyword>
<evidence type="ECO:0000256" key="5">
    <source>
        <dbReference type="ARBA" id="ARBA00023002"/>
    </source>
</evidence>
<dbReference type="EMBL" id="JASNWA010000009">
    <property type="protein sequence ID" value="KAK3169482.1"/>
    <property type="molecule type" value="Genomic_DNA"/>
</dbReference>
<feature type="domain" description="Fatty acid hydroxylase" evidence="12">
    <location>
        <begin position="172"/>
        <end position="296"/>
    </location>
</feature>
<dbReference type="Proteomes" id="UP001276659">
    <property type="component" value="Unassembled WGS sequence"/>
</dbReference>
<dbReference type="GO" id="GO:0005506">
    <property type="term" value="F:iron ion binding"/>
    <property type="evidence" value="ECO:0007669"/>
    <property type="project" value="InterPro"/>
</dbReference>
<evidence type="ECO:0000256" key="2">
    <source>
        <dbReference type="ARBA" id="ARBA00011738"/>
    </source>
</evidence>
<dbReference type="InterPro" id="IPR022383">
    <property type="entry name" value="Lactate/malate_DH_C"/>
</dbReference>
<keyword evidence="14" id="KW-1185">Reference proteome</keyword>
<keyword evidence="8" id="KW-0812">Transmembrane</keyword>
<feature type="transmembrane region" description="Helical" evidence="8">
    <location>
        <begin position="125"/>
        <end position="144"/>
    </location>
</feature>
<dbReference type="PROSITE" id="PS00068">
    <property type="entry name" value="MDH"/>
    <property type="match status" value="1"/>
</dbReference>
<keyword evidence="5" id="KW-0560">Oxidoreductase</keyword>
<evidence type="ECO:0000256" key="1">
    <source>
        <dbReference type="ARBA" id="ARBA00008824"/>
    </source>
</evidence>
<dbReference type="Pfam" id="PF04116">
    <property type="entry name" value="FA_hydroxylase"/>
    <property type="match status" value="1"/>
</dbReference>
<dbReference type="Pfam" id="PF02866">
    <property type="entry name" value="Ldh_1_C"/>
    <property type="match status" value="1"/>
</dbReference>
<dbReference type="NCBIfam" id="TIGR01772">
    <property type="entry name" value="MDH_euk_gproteo"/>
    <property type="match status" value="1"/>
</dbReference>
<dbReference type="InterPro" id="IPR001236">
    <property type="entry name" value="Lactate/malate_DH_N"/>
</dbReference>
<comment type="subunit">
    <text evidence="2">Homodimer.</text>
</comment>
<evidence type="ECO:0000259" key="10">
    <source>
        <dbReference type="Pfam" id="PF01778"/>
    </source>
</evidence>
<dbReference type="AlphaFoldDB" id="A0AAE0DG91"/>
<proteinExistence type="inferred from homology"/>
<evidence type="ECO:0000256" key="3">
    <source>
        <dbReference type="ARBA" id="ARBA00012995"/>
    </source>
</evidence>
<reference evidence="13" key="1">
    <citation type="submission" date="2022-11" db="EMBL/GenBank/DDBJ databases">
        <title>Chromosomal genome sequence assembly and mating type (MAT) locus characterization of the leprose asexual lichenized fungus Lepraria neglecta (Nyl.) Erichsen.</title>
        <authorList>
            <person name="Allen J.L."/>
            <person name="Pfeffer B."/>
        </authorList>
    </citation>
    <scope>NUCLEOTIDE SEQUENCE</scope>
    <source>
        <strain evidence="13">Allen 5258</strain>
    </source>
</reference>
<dbReference type="FunFam" id="3.90.110.10:FF:000009">
    <property type="entry name" value="Malate dehydrogenase"/>
    <property type="match status" value="1"/>
</dbReference>
<gene>
    <name evidence="13" type="ORF">OEA41_008865</name>
</gene>
<feature type="transmembrane region" description="Helical" evidence="8">
    <location>
        <begin position="239"/>
        <end position="256"/>
    </location>
</feature>
<dbReference type="Gene3D" id="3.90.110.10">
    <property type="entry name" value="Lactate dehydrogenase/glycoside hydrolase, family 4, C-terminal"/>
    <property type="match status" value="1"/>
</dbReference>
<name>A0AAE0DG91_9LECA</name>
<dbReference type="InterPro" id="IPR006694">
    <property type="entry name" value="Fatty_acid_hydroxylase"/>
</dbReference>
<dbReference type="CDD" id="cd01337">
    <property type="entry name" value="MDH_glyoxysomal_mitochondrial"/>
    <property type="match status" value="1"/>
</dbReference>
<comment type="similarity">
    <text evidence="1">Belongs to the LDH/MDH superfamily. MDH type 1 family.</text>
</comment>
<dbReference type="GO" id="GO:0030060">
    <property type="term" value="F:L-malate dehydrogenase (NAD+) activity"/>
    <property type="evidence" value="ECO:0007669"/>
    <property type="project" value="UniProtKB-EC"/>
</dbReference>
<feature type="domain" description="Lactate/malate dehydrogenase C-terminal" evidence="11">
    <location>
        <begin position="669"/>
        <end position="844"/>
    </location>
</feature>
<organism evidence="13 14">
    <name type="scientific">Lepraria neglecta</name>
    <dbReference type="NCBI Taxonomy" id="209136"/>
    <lineage>
        <taxon>Eukaryota</taxon>
        <taxon>Fungi</taxon>
        <taxon>Dikarya</taxon>
        <taxon>Ascomycota</taxon>
        <taxon>Pezizomycotina</taxon>
        <taxon>Lecanoromycetes</taxon>
        <taxon>OSLEUM clade</taxon>
        <taxon>Lecanoromycetidae</taxon>
        <taxon>Lecanorales</taxon>
        <taxon>Lecanorineae</taxon>
        <taxon>Stereocaulaceae</taxon>
        <taxon>Lepraria</taxon>
    </lineage>
</organism>
<dbReference type="Pfam" id="PF01778">
    <property type="entry name" value="Ribosomal_L28e"/>
    <property type="match status" value="1"/>
</dbReference>
<evidence type="ECO:0000313" key="14">
    <source>
        <dbReference type="Proteomes" id="UP001276659"/>
    </source>
</evidence>
<feature type="domain" description="Ribosomal eL28/Mak16" evidence="10">
    <location>
        <begin position="401"/>
        <end position="512"/>
    </location>
</feature>
<evidence type="ECO:0000256" key="6">
    <source>
        <dbReference type="ARBA" id="ARBA00023027"/>
    </source>
</evidence>
<dbReference type="Pfam" id="PF00056">
    <property type="entry name" value="Ldh_1_N"/>
    <property type="match status" value="1"/>
</dbReference>
<dbReference type="InterPro" id="IPR010097">
    <property type="entry name" value="Malate_DH_type1"/>
</dbReference>
<keyword evidence="8" id="KW-0472">Membrane</keyword>
<feature type="region of interest" description="Disordered" evidence="7">
    <location>
        <begin position="445"/>
        <end position="473"/>
    </location>
</feature>
<evidence type="ECO:0000259" key="9">
    <source>
        <dbReference type="Pfam" id="PF00056"/>
    </source>
</evidence>
<dbReference type="InterPro" id="IPR036291">
    <property type="entry name" value="NAD(P)-bd_dom_sf"/>
</dbReference>
<evidence type="ECO:0000256" key="8">
    <source>
        <dbReference type="SAM" id="Phobius"/>
    </source>
</evidence>
<accession>A0AAE0DG91</accession>
<evidence type="ECO:0000259" key="11">
    <source>
        <dbReference type="Pfam" id="PF02866"/>
    </source>
</evidence>
<dbReference type="GO" id="GO:0005829">
    <property type="term" value="C:cytosol"/>
    <property type="evidence" value="ECO:0007669"/>
    <property type="project" value="TreeGrafter"/>
</dbReference>
<evidence type="ECO:0000259" key="12">
    <source>
        <dbReference type="Pfam" id="PF04116"/>
    </source>
</evidence>
<feature type="domain" description="Lactate/malate dehydrogenase N-terminal" evidence="9">
    <location>
        <begin position="526"/>
        <end position="667"/>
    </location>
</feature>
<evidence type="ECO:0000256" key="4">
    <source>
        <dbReference type="ARBA" id="ARBA00022532"/>
    </source>
</evidence>
<dbReference type="PANTHER" id="PTHR11540">
    <property type="entry name" value="MALATE AND LACTATE DEHYDROGENASE"/>
    <property type="match status" value="1"/>
</dbReference>
<dbReference type="GO" id="GO:0006108">
    <property type="term" value="P:malate metabolic process"/>
    <property type="evidence" value="ECO:0007669"/>
    <property type="project" value="InterPro"/>
</dbReference>
<dbReference type="InterPro" id="IPR029004">
    <property type="entry name" value="Ribosomal_eL28/Mak16"/>
</dbReference>
<dbReference type="PANTHER" id="PTHR11540:SF16">
    <property type="entry name" value="MALATE DEHYDROGENASE, MITOCHONDRIAL"/>
    <property type="match status" value="1"/>
</dbReference>
<feature type="transmembrane region" description="Helical" evidence="8">
    <location>
        <begin position="82"/>
        <end position="105"/>
    </location>
</feature>
<dbReference type="Gene3D" id="3.40.50.720">
    <property type="entry name" value="NAD(P)-binding Rossmann-like Domain"/>
    <property type="match status" value="1"/>
</dbReference>
<protein>
    <recommendedName>
        <fullName evidence="3">malate dehydrogenase</fullName>
        <ecNumber evidence="3">1.1.1.37</ecNumber>
    </recommendedName>
</protein>
<dbReference type="InterPro" id="IPR015955">
    <property type="entry name" value="Lactate_DH/Glyco_Ohase_4_C"/>
</dbReference>
<dbReference type="SUPFAM" id="SSF56327">
    <property type="entry name" value="LDH C-terminal domain-like"/>
    <property type="match status" value="1"/>
</dbReference>
<dbReference type="EC" id="1.1.1.37" evidence="3"/>
<dbReference type="GO" id="GO:0006099">
    <property type="term" value="P:tricarboxylic acid cycle"/>
    <property type="evidence" value="ECO:0007669"/>
    <property type="project" value="UniProtKB-KW"/>
</dbReference>
<dbReference type="GO" id="GO:0008610">
    <property type="term" value="P:lipid biosynthetic process"/>
    <property type="evidence" value="ECO:0007669"/>
    <property type="project" value="InterPro"/>
</dbReference>
<keyword evidence="8" id="KW-1133">Transmembrane helix</keyword>
<keyword evidence="6" id="KW-0520">NAD</keyword>